<feature type="chain" id="PRO_5035825473" description="ZP domain-containing protein" evidence="2">
    <location>
        <begin position="20"/>
        <end position="184"/>
    </location>
</feature>
<dbReference type="InterPro" id="IPR051962">
    <property type="entry name" value="Cuticlin"/>
</dbReference>
<dbReference type="PANTHER" id="PTHR22907">
    <property type="entry name" value="GH04558P"/>
    <property type="match status" value="1"/>
</dbReference>
<evidence type="ECO:0000256" key="1">
    <source>
        <dbReference type="ARBA" id="ARBA00022729"/>
    </source>
</evidence>
<dbReference type="PANTHER" id="PTHR22907:SF59">
    <property type="entry name" value="CUTICLIN-LIKE PROTEIN 19"/>
    <property type="match status" value="1"/>
</dbReference>
<evidence type="ECO:0000313" key="4">
    <source>
        <dbReference type="Proteomes" id="UP000605970"/>
    </source>
</evidence>
<protein>
    <recommendedName>
        <fullName evidence="5">ZP domain-containing protein</fullName>
    </recommendedName>
</protein>
<sequence>MFLVLFILLIFNCFSQIKCFSSFPSSHLSNIIIEKVRIIVDPIRVLIENETMIEISKNQKPICILALHKGECKGPKIKQNDKISWQEKICFLWRCIRSEKLIMKINDCRVGNLRSPIQLIDENGLTREESLITTPIYNYFNYSAYSLGRLTVRLQDLDYIRISCSIKFCSICNKNCRINNVKIN</sequence>
<evidence type="ECO:0000256" key="2">
    <source>
        <dbReference type="SAM" id="SignalP"/>
    </source>
</evidence>
<reference evidence="3" key="1">
    <citation type="journal article" date="2020" name="Ecol. Evol.">
        <title>Genome structure and content of the rice root-knot nematode (Meloidogyne graminicola).</title>
        <authorList>
            <person name="Phan N.T."/>
            <person name="Danchin E.G.J."/>
            <person name="Klopp C."/>
            <person name="Perfus-Barbeoch L."/>
            <person name="Kozlowski D.K."/>
            <person name="Koutsovoulos G.D."/>
            <person name="Lopez-Roques C."/>
            <person name="Bouchez O."/>
            <person name="Zahm M."/>
            <person name="Besnard G."/>
            <person name="Bellafiore S."/>
        </authorList>
    </citation>
    <scope>NUCLEOTIDE SEQUENCE</scope>
    <source>
        <strain evidence="3">VN-18</strain>
    </source>
</reference>
<dbReference type="OrthoDB" id="5788531at2759"/>
<gene>
    <name evidence="3" type="ORF">Mgra_00007786</name>
</gene>
<dbReference type="EMBL" id="JABEBT010000093">
    <property type="protein sequence ID" value="KAF7632797.1"/>
    <property type="molecule type" value="Genomic_DNA"/>
</dbReference>
<organism evidence="3 4">
    <name type="scientific">Meloidogyne graminicola</name>
    <dbReference type="NCBI Taxonomy" id="189291"/>
    <lineage>
        <taxon>Eukaryota</taxon>
        <taxon>Metazoa</taxon>
        <taxon>Ecdysozoa</taxon>
        <taxon>Nematoda</taxon>
        <taxon>Chromadorea</taxon>
        <taxon>Rhabditida</taxon>
        <taxon>Tylenchina</taxon>
        <taxon>Tylenchomorpha</taxon>
        <taxon>Tylenchoidea</taxon>
        <taxon>Meloidogynidae</taxon>
        <taxon>Meloidogyninae</taxon>
        <taxon>Meloidogyne</taxon>
    </lineage>
</organism>
<accession>A0A8S9ZHK7</accession>
<feature type="signal peptide" evidence="2">
    <location>
        <begin position="1"/>
        <end position="19"/>
    </location>
</feature>
<keyword evidence="4" id="KW-1185">Reference proteome</keyword>
<comment type="caution">
    <text evidence="3">The sequence shown here is derived from an EMBL/GenBank/DDBJ whole genome shotgun (WGS) entry which is preliminary data.</text>
</comment>
<keyword evidence="1 2" id="KW-0732">Signal</keyword>
<proteinExistence type="predicted"/>
<evidence type="ECO:0008006" key="5">
    <source>
        <dbReference type="Google" id="ProtNLM"/>
    </source>
</evidence>
<dbReference type="Proteomes" id="UP000605970">
    <property type="component" value="Unassembled WGS sequence"/>
</dbReference>
<name>A0A8S9ZHK7_9BILA</name>
<dbReference type="AlphaFoldDB" id="A0A8S9ZHK7"/>
<evidence type="ECO:0000313" key="3">
    <source>
        <dbReference type="EMBL" id="KAF7632797.1"/>
    </source>
</evidence>